<gene>
    <name evidence="2" type="ORF">NBRC116598_27420</name>
</gene>
<keyword evidence="3" id="KW-1185">Reference proteome</keyword>
<dbReference type="EMBL" id="BAABWU010000010">
    <property type="protein sequence ID" value="GAA6197298.1"/>
    <property type="molecule type" value="Genomic_DNA"/>
</dbReference>
<dbReference type="InterPro" id="IPR010998">
    <property type="entry name" value="Integrase_recombinase_N"/>
</dbReference>
<dbReference type="Gene3D" id="1.10.150.130">
    <property type="match status" value="1"/>
</dbReference>
<sequence length="104" mass="11509">MQVYGLLSGLVERGHVQAMLAEKAETPAAANNLRKRLIQLLDHAISLDWRGDNPVRATKPYRNTGTGFHSWEEKEIAQFFAVYKPGTLAHRAVTLNCAAQASYG</sequence>
<proteinExistence type="predicted"/>
<dbReference type="SUPFAM" id="SSF56349">
    <property type="entry name" value="DNA breaking-rejoining enzymes"/>
    <property type="match status" value="1"/>
</dbReference>
<organism evidence="2 3">
    <name type="scientific">Pseudophaeobacter arcticus</name>
    <dbReference type="NCBI Taxonomy" id="385492"/>
    <lineage>
        <taxon>Bacteria</taxon>
        <taxon>Pseudomonadati</taxon>
        <taxon>Pseudomonadota</taxon>
        <taxon>Alphaproteobacteria</taxon>
        <taxon>Rhodobacterales</taxon>
        <taxon>Paracoccaceae</taxon>
        <taxon>Pseudophaeobacter</taxon>
    </lineage>
</organism>
<keyword evidence="1" id="KW-0238">DNA-binding</keyword>
<comment type="caution">
    <text evidence="2">The sequence shown here is derived from an EMBL/GenBank/DDBJ whole genome shotgun (WGS) entry which is preliminary data.</text>
</comment>
<reference evidence="2 3" key="1">
    <citation type="submission" date="2024-04" db="EMBL/GenBank/DDBJ databases">
        <title>Draft genome sequence of Pseudophaeobacter arcticus NBRC 116598.</title>
        <authorList>
            <person name="Miyakawa T."/>
            <person name="Kusuya Y."/>
            <person name="Miura T."/>
        </authorList>
    </citation>
    <scope>NUCLEOTIDE SEQUENCE [LARGE SCALE GENOMIC DNA]</scope>
    <source>
        <strain evidence="2 3">SU-CL00105</strain>
    </source>
</reference>
<evidence type="ECO:0000256" key="1">
    <source>
        <dbReference type="ARBA" id="ARBA00023125"/>
    </source>
</evidence>
<evidence type="ECO:0000313" key="2">
    <source>
        <dbReference type="EMBL" id="GAA6197298.1"/>
    </source>
</evidence>
<dbReference type="InterPro" id="IPR011010">
    <property type="entry name" value="DNA_brk_join_enz"/>
</dbReference>
<accession>A0ABQ0AN42</accession>
<protein>
    <submittedName>
        <fullName evidence="2">Uncharacterized protein</fullName>
    </submittedName>
</protein>
<name>A0ABQ0AN42_9RHOB</name>
<dbReference type="Proteomes" id="UP001441944">
    <property type="component" value="Unassembled WGS sequence"/>
</dbReference>
<evidence type="ECO:0000313" key="3">
    <source>
        <dbReference type="Proteomes" id="UP001441944"/>
    </source>
</evidence>